<dbReference type="Proteomes" id="UP000799750">
    <property type="component" value="Unassembled WGS sequence"/>
</dbReference>
<proteinExistence type="predicted"/>
<dbReference type="PANTHER" id="PTHR38790:SF9">
    <property type="entry name" value="F-BOX DOMAIN-CONTAINING PROTEIN"/>
    <property type="match status" value="1"/>
</dbReference>
<dbReference type="EMBL" id="MU004186">
    <property type="protein sequence ID" value="KAF2497486.1"/>
    <property type="molecule type" value="Genomic_DNA"/>
</dbReference>
<dbReference type="PANTHER" id="PTHR38790">
    <property type="entry name" value="2EXR DOMAIN-CONTAINING PROTEIN-RELATED"/>
    <property type="match status" value="1"/>
</dbReference>
<dbReference type="AlphaFoldDB" id="A0A6A6QYY5"/>
<gene>
    <name evidence="1" type="ORF">BU16DRAFT_559230</name>
</gene>
<sequence length="468" mass="53724">MSSEFGLPEPSNDGLFIEAVKSYLDNRQRTNFRAWLFDVSAASNTSLKHNFAPLPLLEGFQIRQFTLEVKPCFHPIRTAQSIPLSACAVGTSLSKKIQIQDVLVGVPEKWISLQSWIDKQDVESDDSGGYKGQMEWWKTTGKAFLFLELPGELRNQIYGHAIGRDIYPTLNDSLYIRGYDEPSVEDVRLLGRGIPGGMTFHRDRPYHDQPTNAEPPNRALMLANKQLFHESFELGWMKSRKIFLDPGAFGAFYFKDGPMKFDLSTFTHIKLDFMMESFMYFFGLPTPKYNRSSHPPAQCLASTYMSNLRHLELNFQSTKYGIQTDPYLWRKFPARSTLVLQQSTSCNKVVVHWILTAAKKWIQHIPRVDLTGYIKTSVKNGWDKILTDERNGVHHDLRSELRTYMNMTGHHWPPKCNCSTPCAFEGIKTILLRDGCFCGNKCVCDTANKLTAEERFRIMNSYVFNFDD</sequence>
<organism evidence="1 2">
    <name type="scientific">Lophium mytilinum</name>
    <dbReference type="NCBI Taxonomy" id="390894"/>
    <lineage>
        <taxon>Eukaryota</taxon>
        <taxon>Fungi</taxon>
        <taxon>Dikarya</taxon>
        <taxon>Ascomycota</taxon>
        <taxon>Pezizomycotina</taxon>
        <taxon>Dothideomycetes</taxon>
        <taxon>Pleosporomycetidae</taxon>
        <taxon>Mytilinidiales</taxon>
        <taxon>Mytilinidiaceae</taxon>
        <taxon>Lophium</taxon>
    </lineage>
</organism>
<keyword evidence="2" id="KW-1185">Reference proteome</keyword>
<name>A0A6A6QYY5_9PEZI</name>
<evidence type="ECO:0000313" key="2">
    <source>
        <dbReference type="Proteomes" id="UP000799750"/>
    </source>
</evidence>
<accession>A0A6A6QYY5</accession>
<reference evidence="1" key="1">
    <citation type="journal article" date="2020" name="Stud. Mycol.">
        <title>101 Dothideomycetes genomes: a test case for predicting lifestyles and emergence of pathogens.</title>
        <authorList>
            <person name="Haridas S."/>
            <person name="Albert R."/>
            <person name="Binder M."/>
            <person name="Bloem J."/>
            <person name="Labutti K."/>
            <person name="Salamov A."/>
            <person name="Andreopoulos B."/>
            <person name="Baker S."/>
            <person name="Barry K."/>
            <person name="Bills G."/>
            <person name="Bluhm B."/>
            <person name="Cannon C."/>
            <person name="Castanera R."/>
            <person name="Culley D."/>
            <person name="Daum C."/>
            <person name="Ezra D."/>
            <person name="Gonzalez J."/>
            <person name="Henrissat B."/>
            <person name="Kuo A."/>
            <person name="Liang C."/>
            <person name="Lipzen A."/>
            <person name="Lutzoni F."/>
            <person name="Magnuson J."/>
            <person name="Mondo S."/>
            <person name="Nolan M."/>
            <person name="Ohm R."/>
            <person name="Pangilinan J."/>
            <person name="Park H.-J."/>
            <person name="Ramirez L."/>
            <person name="Alfaro M."/>
            <person name="Sun H."/>
            <person name="Tritt A."/>
            <person name="Yoshinaga Y."/>
            <person name="Zwiers L.-H."/>
            <person name="Turgeon B."/>
            <person name="Goodwin S."/>
            <person name="Spatafora J."/>
            <person name="Crous P."/>
            <person name="Grigoriev I."/>
        </authorList>
    </citation>
    <scope>NUCLEOTIDE SEQUENCE</scope>
    <source>
        <strain evidence="1">CBS 269.34</strain>
    </source>
</reference>
<dbReference type="OrthoDB" id="5335493at2759"/>
<evidence type="ECO:0000313" key="1">
    <source>
        <dbReference type="EMBL" id="KAF2497486.1"/>
    </source>
</evidence>
<protein>
    <submittedName>
        <fullName evidence="1">Uncharacterized protein</fullName>
    </submittedName>
</protein>